<dbReference type="PANTHER" id="PTHR35617">
    <property type="entry name" value="PHAGE_INTEGRASE DOMAIN-CONTAINING PROTEIN"/>
    <property type="match status" value="1"/>
</dbReference>
<dbReference type="Gene3D" id="1.10.150.130">
    <property type="match status" value="1"/>
</dbReference>
<gene>
    <name evidence="2" type="ORF">M9458_019209</name>
</gene>
<comment type="caution">
    <text evidence="2">The sequence shown here is derived from an EMBL/GenBank/DDBJ whole genome shotgun (WGS) entry which is preliminary data.</text>
</comment>
<accession>A0ABD0QCS3</accession>
<organism evidence="2 3">
    <name type="scientific">Cirrhinus mrigala</name>
    <name type="common">Mrigala</name>
    <dbReference type="NCBI Taxonomy" id="683832"/>
    <lineage>
        <taxon>Eukaryota</taxon>
        <taxon>Metazoa</taxon>
        <taxon>Chordata</taxon>
        <taxon>Craniata</taxon>
        <taxon>Vertebrata</taxon>
        <taxon>Euteleostomi</taxon>
        <taxon>Actinopterygii</taxon>
        <taxon>Neopterygii</taxon>
        <taxon>Teleostei</taxon>
        <taxon>Ostariophysi</taxon>
        <taxon>Cypriniformes</taxon>
        <taxon>Cyprinidae</taxon>
        <taxon>Labeoninae</taxon>
        <taxon>Labeonini</taxon>
        <taxon>Cirrhinus</taxon>
    </lineage>
</organism>
<dbReference type="Proteomes" id="UP001529510">
    <property type="component" value="Unassembled WGS sequence"/>
</dbReference>
<name>A0ABD0QCS3_CIRMR</name>
<proteinExistence type="predicted"/>
<dbReference type="InterPro" id="IPR010998">
    <property type="entry name" value="Integrase_recombinase_N"/>
</dbReference>
<feature type="non-terminal residue" evidence="2">
    <location>
        <position position="118"/>
    </location>
</feature>
<dbReference type="GO" id="GO:0003677">
    <property type="term" value="F:DNA binding"/>
    <property type="evidence" value="ECO:0007669"/>
    <property type="project" value="UniProtKB-KW"/>
</dbReference>
<keyword evidence="1" id="KW-0238">DNA-binding</keyword>
<evidence type="ECO:0000313" key="3">
    <source>
        <dbReference type="Proteomes" id="UP001529510"/>
    </source>
</evidence>
<dbReference type="SUPFAM" id="SSF47823">
    <property type="entry name" value="lambda integrase-like, N-terminal domain"/>
    <property type="match status" value="1"/>
</dbReference>
<reference evidence="2 3" key="1">
    <citation type="submission" date="2024-05" db="EMBL/GenBank/DDBJ databases">
        <title>Genome sequencing and assembly of Indian major carp, Cirrhinus mrigala (Hamilton, 1822).</title>
        <authorList>
            <person name="Mohindra V."/>
            <person name="Chowdhury L.M."/>
            <person name="Lal K."/>
            <person name="Jena J.K."/>
        </authorList>
    </citation>
    <scope>NUCLEOTIDE SEQUENCE [LARGE SCALE GENOMIC DNA]</scope>
    <source>
        <strain evidence="2">CM1030</strain>
        <tissue evidence="2">Blood</tissue>
    </source>
</reference>
<evidence type="ECO:0000256" key="1">
    <source>
        <dbReference type="ARBA" id="ARBA00023125"/>
    </source>
</evidence>
<dbReference type="EMBL" id="JAMKFB020000009">
    <property type="protein sequence ID" value="KAL0183513.1"/>
    <property type="molecule type" value="Genomic_DNA"/>
</dbReference>
<sequence length="118" mass="13274">MQARAPSTKRLYNLKWRISVNWCSSQGKDPQRCGIKSVLSILQGGLDRHISASKLKTHVAAISANHDLVEGRLVGKHNLVIRFLREYLQDLSVNVQCLEFGPADSHVVLRTWPGYVPK</sequence>
<dbReference type="PANTHER" id="PTHR35617:SF3">
    <property type="entry name" value="CORE-BINDING (CB) DOMAIN-CONTAINING PROTEIN"/>
    <property type="match status" value="1"/>
</dbReference>
<dbReference type="AlphaFoldDB" id="A0ABD0QCS3"/>
<keyword evidence="3" id="KW-1185">Reference proteome</keyword>
<protein>
    <submittedName>
        <fullName evidence="2">Uncharacterized protein</fullName>
    </submittedName>
</protein>
<evidence type="ECO:0000313" key="2">
    <source>
        <dbReference type="EMBL" id="KAL0183513.1"/>
    </source>
</evidence>